<evidence type="ECO:0000313" key="3">
    <source>
        <dbReference type="Proteomes" id="UP000078550"/>
    </source>
</evidence>
<reference evidence="2" key="2">
    <citation type="submission" date="2016-05" db="EMBL/GenBank/DDBJ databases">
        <authorList>
            <person name="Lavstsen T."/>
            <person name="Jespersen J.S."/>
        </authorList>
    </citation>
    <scope>NUCLEOTIDE SEQUENCE [LARGE SCALE GENOMIC DNA]</scope>
</reference>
<reference evidence="3 4" key="1">
    <citation type="submission" date="2016-05" db="EMBL/GenBank/DDBJ databases">
        <authorList>
            <person name="Naeem Raeece"/>
        </authorList>
    </citation>
    <scope>NUCLEOTIDE SEQUENCE [LARGE SCALE GENOMIC DNA]</scope>
</reference>
<accession>A0A1A8YJF4</accession>
<name>A0A1A8YJF4_PLAOA</name>
<proteinExistence type="predicted"/>
<dbReference type="Proteomes" id="UP000078555">
    <property type="component" value="Unassembled WGS sequence"/>
</dbReference>
<organism evidence="2 3">
    <name type="scientific">Plasmodium ovale wallikeri</name>
    <dbReference type="NCBI Taxonomy" id="864142"/>
    <lineage>
        <taxon>Eukaryota</taxon>
        <taxon>Sar</taxon>
        <taxon>Alveolata</taxon>
        <taxon>Apicomplexa</taxon>
        <taxon>Aconoidasida</taxon>
        <taxon>Haemosporida</taxon>
        <taxon>Plasmodiidae</taxon>
        <taxon>Plasmodium</taxon>
        <taxon>Plasmodium (Plasmodium)</taxon>
    </lineage>
</organism>
<keyword evidence="4" id="KW-1185">Reference proteome</keyword>
<evidence type="ECO:0000313" key="2">
    <source>
        <dbReference type="EMBL" id="SBT31665.1"/>
    </source>
</evidence>
<dbReference type="AlphaFoldDB" id="A0A1A8YJF4"/>
<sequence>MGEDRKKRRTFFEMFLLFFEIEKQTTKGQCKGTVKLFTNAKEKAGKRSSYANWQIGNCTNGNWANGDWANEQTGKPFFFFFYVNDDL</sequence>
<protein>
    <submittedName>
        <fullName evidence="2">Uncharacterized protein</fullName>
    </submittedName>
</protein>
<evidence type="ECO:0000313" key="1">
    <source>
        <dbReference type="EMBL" id="SBT31061.1"/>
    </source>
</evidence>
<gene>
    <name evidence="1" type="ORF">POVWA1_005220</name>
    <name evidence="2" type="ORF">POVWA2_005300</name>
</gene>
<dbReference type="Proteomes" id="UP000078550">
    <property type="component" value="Unassembled WGS sequence"/>
</dbReference>
<dbReference type="EMBL" id="FLRE01000023">
    <property type="protein sequence ID" value="SBT31665.1"/>
    <property type="molecule type" value="Genomic_DNA"/>
</dbReference>
<dbReference type="EMBL" id="FLRD01000011">
    <property type="protein sequence ID" value="SBT31061.1"/>
    <property type="molecule type" value="Genomic_DNA"/>
</dbReference>
<evidence type="ECO:0000313" key="4">
    <source>
        <dbReference type="Proteomes" id="UP000078555"/>
    </source>
</evidence>